<gene>
    <name evidence="4" type="ORF">BV898_16597</name>
</gene>
<proteinExistence type="predicted"/>
<sequence>NLKEDLAFASSRIRAETIAARNHPTRSGPSSISGSDSVHGQNDNFRIRPLRAKYTINPAIVSGIGHVVGSVEVGKFADLVCGSRSFCAKPAIILKGGQVREYCLVTNGNAHASIPTPEPVRQRKMFEAYGKSPAKIRSCLSRSRGLDKVYGLEKRRYAVRGCTKVTKTDMVLNSATPKLDINPSNYRFAC</sequence>
<dbReference type="InterPro" id="IPR032466">
    <property type="entry name" value="Metal_Hydrolase"/>
</dbReference>
<dbReference type="InterPro" id="IPR050112">
    <property type="entry name" value="Urease_alpha_subunit"/>
</dbReference>
<accession>A0A9X6NKH1</accession>
<protein>
    <submittedName>
        <fullName evidence="4">Urease</fullName>
    </submittedName>
</protein>
<dbReference type="OrthoDB" id="1708534at2759"/>
<dbReference type="InterPro" id="IPR006680">
    <property type="entry name" value="Amidohydro-rel"/>
</dbReference>
<dbReference type="GO" id="GO:0016151">
    <property type="term" value="F:nickel cation binding"/>
    <property type="evidence" value="ECO:0007669"/>
    <property type="project" value="InterPro"/>
</dbReference>
<comment type="caution">
    <text evidence="4">The sequence shown here is derived from an EMBL/GenBank/DDBJ whole genome shotgun (WGS) entry which is preliminary data.</text>
</comment>
<dbReference type="EMBL" id="MTYJ01000253">
    <property type="protein sequence ID" value="OWA52136.1"/>
    <property type="molecule type" value="Genomic_DNA"/>
</dbReference>
<dbReference type="Gene3D" id="3.20.20.140">
    <property type="entry name" value="Metal-dependent hydrolases"/>
    <property type="match status" value="2"/>
</dbReference>
<name>A0A9X6NKH1_HYPEX</name>
<evidence type="ECO:0000256" key="2">
    <source>
        <dbReference type="SAM" id="MobiDB-lite"/>
    </source>
</evidence>
<feature type="domain" description="Urease" evidence="3">
    <location>
        <begin position="28"/>
        <end position="190"/>
    </location>
</feature>
<evidence type="ECO:0000313" key="4">
    <source>
        <dbReference type="EMBL" id="OWA52136.1"/>
    </source>
</evidence>
<dbReference type="PROSITE" id="PS51368">
    <property type="entry name" value="UREASE_3"/>
    <property type="match status" value="1"/>
</dbReference>
<comment type="caution">
    <text evidence="1">Lacks conserved residue(s) required for the propagation of feature annotation.</text>
</comment>
<reference evidence="5" key="1">
    <citation type="submission" date="2017-01" db="EMBL/GenBank/DDBJ databases">
        <title>Comparative genomics of anhydrobiosis in the tardigrade Hypsibius dujardini.</title>
        <authorList>
            <person name="Yoshida Y."/>
            <person name="Koutsovoulos G."/>
            <person name="Laetsch D."/>
            <person name="Stevens L."/>
            <person name="Kumar S."/>
            <person name="Horikawa D."/>
            <person name="Ishino K."/>
            <person name="Komine S."/>
            <person name="Tomita M."/>
            <person name="Blaxter M."/>
            <person name="Arakawa K."/>
        </authorList>
    </citation>
    <scope>NUCLEOTIDE SEQUENCE [LARGE SCALE GENOMIC DNA]</scope>
    <source>
        <strain evidence="5">Z151</strain>
    </source>
</reference>
<dbReference type="GO" id="GO:0009039">
    <property type="term" value="F:urease activity"/>
    <property type="evidence" value="ECO:0007669"/>
    <property type="project" value="InterPro"/>
</dbReference>
<dbReference type="PANTHER" id="PTHR43440:SF1">
    <property type="entry name" value="UREASE"/>
    <property type="match status" value="1"/>
</dbReference>
<dbReference type="AlphaFoldDB" id="A0A9X6NKH1"/>
<dbReference type="SUPFAM" id="SSF51556">
    <property type="entry name" value="Metallo-dependent hydrolases"/>
    <property type="match status" value="1"/>
</dbReference>
<dbReference type="InterPro" id="IPR017951">
    <property type="entry name" value="Urease_asu_c"/>
</dbReference>
<dbReference type="Pfam" id="PF01979">
    <property type="entry name" value="Amidohydro_1"/>
    <property type="match status" value="1"/>
</dbReference>
<feature type="compositionally biased region" description="Low complexity" evidence="2">
    <location>
        <begin position="27"/>
        <end position="40"/>
    </location>
</feature>
<evidence type="ECO:0000259" key="3">
    <source>
        <dbReference type="PROSITE" id="PS51368"/>
    </source>
</evidence>
<feature type="non-terminal residue" evidence="4">
    <location>
        <position position="1"/>
    </location>
</feature>
<evidence type="ECO:0000256" key="1">
    <source>
        <dbReference type="PROSITE-ProRule" id="PRU00700"/>
    </source>
</evidence>
<feature type="region of interest" description="Disordered" evidence="2">
    <location>
        <begin position="18"/>
        <end position="40"/>
    </location>
</feature>
<dbReference type="Proteomes" id="UP000192578">
    <property type="component" value="Unassembled WGS sequence"/>
</dbReference>
<dbReference type="PANTHER" id="PTHR43440">
    <property type="entry name" value="UREASE"/>
    <property type="match status" value="1"/>
</dbReference>
<evidence type="ECO:0000313" key="5">
    <source>
        <dbReference type="Proteomes" id="UP000192578"/>
    </source>
</evidence>
<organism evidence="4 5">
    <name type="scientific">Hypsibius exemplaris</name>
    <name type="common">Freshwater tardigrade</name>
    <dbReference type="NCBI Taxonomy" id="2072580"/>
    <lineage>
        <taxon>Eukaryota</taxon>
        <taxon>Metazoa</taxon>
        <taxon>Ecdysozoa</taxon>
        <taxon>Tardigrada</taxon>
        <taxon>Eutardigrada</taxon>
        <taxon>Parachela</taxon>
        <taxon>Hypsibioidea</taxon>
        <taxon>Hypsibiidae</taxon>
        <taxon>Hypsibius</taxon>
    </lineage>
</organism>
<keyword evidence="5" id="KW-1185">Reference proteome</keyword>